<feature type="compositionally biased region" description="Basic and acidic residues" evidence="1">
    <location>
        <begin position="368"/>
        <end position="385"/>
    </location>
</feature>
<feature type="region of interest" description="Disordered" evidence="1">
    <location>
        <begin position="871"/>
        <end position="992"/>
    </location>
</feature>
<feature type="compositionally biased region" description="Low complexity" evidence="1">
    <location>
        <begin position="968"/>
        <end position="982"/>
    </location>
</feature>
<feature type="region of interest" description="Disordered" evidence="1">
    <location>
        <begin position="71"/>
        <end position="126"/>
    </location>
</feature>
<sequence>MQRMIRQFAAEYTSKTSSTQDSSSPNSTKNQSLLKASLVASSPVGATAQNPVLSKLLMADQDLPLDLTVRKSQLDPSEQDGVLDLSTKKSPCAGSTSLSHSPGCSTTPGNGEGTTEGIDSPGQPKSPLEKFMVRLCTYHQKRFVRVLNDICTEVQPGSEGQQLPGPAHMDASSCSSGCSQYRTENQELGTSCSELKHLPSLEPEQSGPHGSLRILCHALKQAVDLKSSDRRENCSPVVRRDFPELPSIRTNSVSPRDSPTQGYLTTSNSHYSAKGLEGQSPGNEQEMGIRKGEDDKDQVQSRALMGGYMSVKASNVNTSEDSLETRLGSQKNPFKPFPEETREPVFSASSPRKADKENALQCSSKASLHPDVEINDQEARPKVDNHLQSAGKSKGSGHMHPVDKSHLENAMDNWLPASPVPGVHHKTTNGHSRAKSISVSSKSTRKSKRSSGLRINDYDNQCDVVFISQPITECHFESKRVVSSRKTARKSTRGYYYNGECCELPTVRTLAKASCVQESGSTTALRPEALTSPSQAAAQVMSEDGNRRSSPLTLPQIDSPEKKTADPSEPCSAENNRPEASSLKQREASLSETAAFALSPLACPDLSVEESSLSASSFQSAVVSSPRVSEQEMQEQTDTGDVLQTKSTADSCKSNSPREDYVSMIDSMPLSISETADDKENALTLEKIPEPSSLVNQEPSVSMNLPLTEELTAKVDLLTPPEGSAATIDLLPSVESPANVELPLLPPIDLVEPQVESPALDSLDASVVLPAELPLDTKIVCSGELVATPRAASPVELPASLIPESLAHVDLESSEPPAIESLEMMPEKMEQELSQLHSSSDAAELPASLQCDGANESINTELSVEGTHDWEEGQAGKSETVLPIVDTGESWGEGTVKESGDTRKMGESREADSKAPPVPGLSETSIKGTASSKVVTDKKRKREKKPQVVSDRCLRSQQSHSPTEDSPEQPSSSTSLQLPQLQIKLSKSPGGKRFKREVHLDGAACVSFPSDCFHETLLTDIGNTCEGESKQEAGEGNDITKEQTCENLLSVETAVEKGQNRDDNSKPGTMLEICLEASSDKRSVHVPVGIFDEGEDQTNRNLEALENSDGAMEVRDMLPTGHGISCQPCPGNKNGSKNAPLEKCVKYKKPALQFYNLRHSPALPPVATVQKNTPEKEITKTDSNVLEQQKAGNEDPIGFSGMEVLSDSKPRFVEWCAEEENQELITNFNSQYMKVQKGWIQLEKEAPPAPKVKNKSDKLKEIWKSKKRTRKFKGSTEVQKLSPVQMLFMKAFNVSNICRWFMDTTETKSLVIVKKLNTRLPGDIPLIKLPLQKGSSSGIYPSSLQAERLKKHLKKFAAMTPAKNTIKTQRLWARLREGTEETEPEQVASPRQTSPSEVTLEHGVEAKTQPCSTVPVQNSSRILRKCSNLRCKLPGQNKVLKQEKNDFVTKQPSAESKPSRKSLCIKPLMSPKLAQQVKATPIPAKSILVEKGGKERKGGKGKLQEDTPSKGDPQPSKKKSVNESIRAQGQLNTSSKDKLPLKKPSKLKHMEARATQKQTTMERSSKHTSRNEKVKKPQPRKKKLPTQKGKANTSKKNTLPSKQVGFVKPSKQKAVQDSSGRSLKVASKKASSGKALTRSTKLFQQSNKTQSKRKLRANKNSSPCKRRRLDAK</sequence>
<dbReference type="RefSeq" id="XP_054838333.1">
    <property type="nucleotide sequence ID" value="XM_054982358.1"/>
</dbReference>
<feature type="compositionally biased region" description="Polar residues" evidence="1">
    <location>
        <begin position="1589"/>
        <end position="1601"/>
    </location>
</feature>
<dbReference type="RefSeq" id="XP_054838332.1">
    <property type="nucleotide sequence ID" value="XM_054982357.1"/>
</dbReference>
<dbReference type="InterPro" id="IPR028104">
    <property type="entry name" value="DUF4553"/>
</dbReference>
<gene>
    <name evidence="3 4 5" type="primary">LCOR</name>
</gene>
<accession>A0AA97JJF1</accession>
<feature type="region of interest" description="Disordered" evidence="1">
    <location>
        <begin position="315"/>
        <end position="454"/>
    </location>
</feature>
<feature type="region of interest" description="Disordered" evidence="1">
    <location>
        <begin position="521"/>
        <end position="588"/>
    </location>
</feature>
<name>A0AA97JJF1_EUBMA</name>
<protein>
    <submittedName>
        <fullName evidence="3 4">Ligand-dependent corepressor isoform X1</fullName>
    </submittedName>
</protein>
<feature type="region of interest" description="Disordered" evidence="1">
    <location>
        <begin position="1484"/>
        <end position="1672"/>
    </location>
</feature>
<feature type="compositionally biased region" description="Polar residues" evidence="1">
    <location>
        <begin position="1522"/>
        <end position="1533"/>
    </location>
</feature>
<dbReference type="PANTHER" id="PTHR14931:SF2">
    <property type="entry name" value="LIGAND DEPENDENT NUCLEAR RECEPTOR COREPRESSOR"/>
    <property type="match status" value="1"/>
</dbReference>
<keyword evidence="2" id="KW-1185">Reference proteome</keyword>
<feature type="compositionally biased region" description="Basic and acidic residues" evidence="1">
    <location>
        <begin position="1563"/>
        <end position="1575"/>
    </location>
</feature>
<feature type="region of interest" description="Disordered" evidence="1">
    <location>
        <begin position="247"/>
        <end position="298"/>
    </location>
</feature>
<organism evidence="2 5">
    <name type="scientific">Eublepharis macularius</name>
    <name type="common">Leopard gecko</name>
    <name type="synonym">Cyrtodactylus macularius</name>
    <dbReference type="NCBI Taxonomy" id="481883"/>
    <lineage>
        <taxon>Eukaryota</taxon>
        <taxon>Metazoa</taxon>
        <taxon>Chordata</taxon>
        <taxon>Craniata</taxon>
        <taxon>Vertebrata</taxon>
        <taxon>Euteleostomi</taxon>
        <taxon>Lepidosauria</taxon>
        <taxon>Squamata</taxon>
        <taxon>Bifurcata</taxon>
        <taxon>Gekkota</taxon>
        <taxon>Eublepharidae</taxon>
        <taxon>Eublepharinae</taxon>
        <taxon>Eublepharis</taxon>
    </lineage>
</organism>
<dbReference type="PANTHER" id="PTHR14931">
    <property type="entry name" value="GENE 340-RELATED"/>
    <property type="match status" value="1"/>
</dbReference>
<evidence type="ECO:0000256" key="1">
    <source>
        <dbReference type="SAM" id="MobiDB-lite"/>
    </source>
</evidence>
<feature type="compositionally biased region" description="Polar residues" evidence="1">
    <location>
        <begin position="922"/>
        <end position="934"/>
    </location>
</feature>
<evidence type="ECO:0000313" key="3">
    <source>
        <dbReference type="RefSeq" id="XP_054838332.1"/>
    </source>
</evidence>
<feature type="compositionally biased region" description="Low complexity" evidence="1">
    <location>
        <begin position="13"/>
        <end position="28"/>
    </location>
</feature>
<feature type="compositionally biased region" description="Polar residues" evidence="1">
    <location>
        <begin position="1637"/>
        <end position="1649"/>
    </location>
</feature>
<feature type="compositionally biased region" description="Basic residues" evidence="1">
    <location>
        <begin position="423"/>
        <end position="434"/>
    </location>
</feature>
<feature type="compositionally biased region" description="Low complexity" evidence="1">
    <location>
        <begin position="106"/>
        <end position="117"/>
    </location>
</feature>
<evidence type="ECO:0000313" key="4">
    <source>
        <dbReference type="RefSeq" id="XP_054838333.1"/>
    </source>
</evidence>
<dbReference type="CTD" id="84458"/>
<feature type="region of interest" description="Disordered" evidence="1">
    <location>
        <begin position="1"/>
        <end position="34"/>
    </location>
</feature>
<feature type="compositionally biased region" description="Basic and acidic residues" evidence="1">
    <location>
        <begin position="1491"/>
        <end position="1509"/>
    </location>
</feature>
<feature type="compositionally biased region" description="Basic residues" evidence="1">
    <location>
        <begin position="1576"/>
        <end position="1585"/>
    </location>
</feature>
<feature type="compositionally biased region" description="Basic and acidic residues" evidence="1">
    <location>
        <begin position="400"/>
        <end position="409"/>
    </location>
</feature>
<feature type="compositionally biased region" description="Polar residues" evidence="1">
    <location>
        <begin position="248"/>
        <end position="271"/>
    </location>
</feature>
<evidence type="ECO:0000313" key="2">
    <source>
        <dbReference type="Proteomes" id="UP001190640"/>
    </source>
</evidence>
<feature type="region of interest" description="Disordered" evidence="1">
    <location>
        <begin position="1378"/>
        <end position="1417"/>
    </location>
</feature>
<dbReference type="Pfam" id="PF15090">
    <property type="entry name" value="DUF4553"/>
    <property type="match status" value="1"/>
</dbReference>
<dbReference type="GeneID" id="129331806"/>
<feature type="compositionally biased region" description="Polar residues" evidence="1">
    <location>
        <begin position="634"/>
        <end position="655"/>
    </location>
</feature>
<feature type="region of interest" description="Disordered" evidence="1">
    <location>
        <begin position="625"/>
        <end position="659"/>
    </location>
</feature>
<feature type="compositionally biased region" description="Polar residues" evidence="1">
    <location>
        <begin position="93"/>
        <end position="105"/>
    </location>
</feature>
<feature type="compositionally biased region" description="Polar residues" evidence="1">
    <location>
        <begin position="573"/>
        <end position="583"/>
    </location>
</feature>
<dbReference type="RefSeq" id="XP_054838334.1">
    <property type="nucleotide sequence ID" value="XM_054982359.1"/>
</dbReference>
<feature type="compositionally biased region" description="Basic and acidic residues" evidence="1">
    <location>
        <begin position="287"/>
        <end position="298"/>
    </location>
</feature>
<feature type="compositionally biased region" description="Basic and acidic residues" evidence="1">
    <location>
        <begin position="895"/>
        <end position="913"/>
    </location>
</feature>
<reference evidence="3 4" key="1">
    <citation type="submission" date="2025-04" db="UniProtKB">
        <authorList>
            <consortium name="RefSeq"/>
        </authorList>
    </citation>
    <scope>IDENTIFICATION</scope>
    <source>
        <tissue evidence="3 4">Blood</tissue>
    </source>
</reference>
<evidence type="ECO:0000313" key="5">
    <source>
        <dbReference type="RefSeq" id="XP_054838334.1"/>
    </source>
</evidence>
<dbReference type="KEGG" id="emc:129331806"/>
<proteinExistence type="predicted"/>
<dbReference type="Proteomes" id="UP001190640">
    <property type="component" value="Chromosome 6"/>
</dbReference>
<feature type="region of interest" description="Disordered" evidence="1">
    <location>
        <begin position="1442"/>
        <end position="1464"/>
    </location>
</feature>